<dbReference type="PATRIC" id="fig|391937.3.peg.520"/>
<dbReference type="NCBIfam" id="TIGR02122">
    <property type="entry name" value="TRAP_TAXI"/>
    <property type="match status" value="1"/>
</dbReference>
<dbReference type="RefSeq" id="WP_008593825.1">
    <property type="nucleotide sequence ID" value="NZ_AMRM01000002.1"/>
</dbReference>
<dbReference type="OrthoDB" id="9776669at2"/>
<dbReference type="PANTHER" id="PTHR42941">
    <property type="entry name" value="SLL1037 PROTEIN"/>
    <property type="match status" value="1"/>
</dbReference>
<feature type="chain" id="PRO_5003861247" evidence="1">
    <location>
        <begin position="26"/>
        <end position="313"/>
    </location>
</feature>
<dbReference type="Gene3D" id="3.40.190.10">
    <property type="entry name" value="Periplasmic binding protein-like II"/>
    <property type="match status" value="2"/>
</dbReference>
<dbReference type="EMBL" id="AMRM01000002">
    <property type="protein sequence ID" value="EKF20620.1"/>
    <property type="molecule type" value="Genomic_DNA"/>
</dbReference>
<evidence type="ECO:0000313" key="2">
    <source>
        <dbReference type="EMBL" id="EKF20620.1"/>
    </source>
</evidence>
<name>K2MIU9_9HYPH</name>
<organism evidence="2 3">
    <name type="scientific">Nitratireductor pacificus pht-3B</name>
    <dbReference type="NCBI Taxonomy" id="391937"/>
    <lineage>
        <taxon>Bacteria</taxon>
        <taxon>Pseudomonadati</taxon>
        <taxon>Pseudomonadota</taxon>
        <taxon>Alphaproteobacteria</taxon>
        <taxon>Hyphomicrobiales</taxon>
        <taxon>Phyllobacteriaceae</taxon>
        <taxon>Nitratireductor</taxon>
    </lineage>
</organism>
<dbReference type="eggNOG" id="COG2358">
    <property type="taxonomic scope" value="Bacteria"/>
</dbReference>
<keyword evidence="1" id="KW-0732">Signal</keyword>
<dbReference type="STRING" id="391937.NA2_02509"/>
<dbReference type="SUPFAM" id="SSF53850">
    <property type="entry name" value="Periplasmic binding protein-like II"/>
    <property type="match status" value="1"/>
</dbReference>
<dbReference type="PANTHER" id="PTHR42941:SF1">
    <property type="entry name" value="SLL1037 PROTEIN"/>
    <property type="match status" value="1"/>
</dbReference>
<accession>K2MIU9</accession>
<dbReference type="InterPro" id="IPR011852">
    <property type="entry name" value="TRAP_TAXI"/>
</dbReference>
<sequence length="313" mass="32489">MKTSIVLSMLASLAAASGLPAVANAEPLSFVTGGQGGSWYGIGAGMADVFEKAGVDVSVEIGGGMSNIIAVGRGDSEIGMTNGFAVPMAAKGEAPFAEPVGGVKALGVFMLSIIQVPVLADSDVRGYEDLKGKKFCLLPLSASSTIAFQKVFAAFGMTEDDVDFSRGNLGYCVSQMKDRKVIGTSAATAMPVGSFSELAASVPVRFLDVDDAALKRIQDENPAFVRVSMPADVYRGVGETVATVGTQALLIANENLPEETAYTLVKAMAENLEETRGVHSGMEDLSVEGMAAVAGMELHPGALRYYREVGAVK</sequence>
<keyword evidence="3" id="KW-1185">Reference proteome</keyword>
<dbReference type="Pfam" id="PF16868">
    <property type="entry name" value="NMT1_3"/>
    <property type="match status" value="1"/>
</dbReference>
<gene>
    <name evidence="2" type="ORF">NA2_02509</name>
</gene>
<protein>
    <submittedName>
        <fullName evidence="2">31 kDa immunogenic protein</fullName>
    </submittedName>
</protein>
<evidence type="ECO:0000256" key="1">
    <source>
        <dbReference type="SAM" id="SignalP"/>
    </source>
</evidence>
<reference evidence="2 3" key="1">
    <citation type="journal article" date="2012" name="J. Bacteriol.">
        <title>Genome Sequence of Nitratireductor pacificus Type Strain pht-3B.</title>
        <authorList>
            <person name="Lai Q."/>
            <person name="Li G."/>
            <person name="Shao Z."/>
        </authorList>
    </citation>
    <scope>NUCLEOTIDE SEQUENCE [LARGE SCALE GENOMIC DNA]</scope>
    <source>
        <strain evidence="3">pht-3B</strain>
    </source>
</reference>
<evidence type="ECO:0000313" key="3">
    <source>
        <dbReference type="Proteomes" id="UP000006786"/>
    </source>
</evidence>
<dbReference type="AlphaFoldDB" id="K2MIU9"/>
<comment type="caution">
    <text evidence="2">The sequence shown here is derived from an EMBL/GenBank/DDBJ whole genome shotgun (WGS) entry which is preliminary data.</text>
</comment>
<dbReference type="Proteomes" id="UP000006786">
    <property type="component" value="Unassembled WGS sequence"/>
</dbReference>
<proteinExistence type="predicted"/>
<feature type="signal peptide" evidence="1">
    <location>
        <begin position="1"/>
        <end position="25"/>
    </location>
</feature>